<dbReference type="KEGG" id="ccl:Clocl_1563"/>
<dbReference type="EMBL" id="CP003065">
    <property type="protein sequence ID" value="AEV68199.1"/>
    <property type="molecule type" value="Genomic_DNA"/>
</dbReference>
<proteinExistence type="predicted"/>
<dbReference type="InterPro" id="IPR015867">
    <property type="entry name" value="N-reg_PII/ATP_PRibTrfase_C"/>
</dbReference>
<evidence type="ECO:0000313" key="2">
    <source>
        <dbReference type="Proteomes" id="UP000005435"/>
    </source>
</evidence>
<reference evidence="1 2" key="2">
    <citation type="journal article" date="2012" name="Stand. Genomic Sci.">
        <title>Complete Genome Sequence of Clostridium clariflavum DSM 19732.</title>
        <authorList>
            <person name="Izquierdo J.A."/>
            <person name="Goodwin L."/>
            <person name="Davenport K.W."/>
            <person name="Teshima H."/>
            <person name="Bruce D."/>
            <person name="Detter C."/>
            <person name="Tapia R."/>
            <person name="Han S."/>
            <person name="Land M."/>
            <person name="Hauser L."/>
            <person name="Jeffries C.D."/>
            <person name="Han J."/>
            <person name="Pitluck S."/>
            <person name="Nolan M."/>
            <person name="Chen A."/>
            <person name="Huntemann M."/>
            <person name="Mavromatis K."/>
            <person name="Mikhailova N."/>
            <person name="Liolios K."/>
            <person name="Woyke T."/>
            <person name="Lynd L.R."/>
        </authorList>
    </citation>
    <scope>NUCLEOTIDE SEQUENCE [LARGE SCALE GENOMIC DNA]</scope>
    <source>
        <strain evidence="2">DSM 19732 / NBRC 101661 / EBR45</strain>
    </source>
</reference>
<dbReference type="SUPFAM" id="SSF54913">
    <property type="entry name" value="GlnB-like"/>
    <property type="match status" value="1"/>
</dbReference>
<accession>G8M2T5</accession>
<name>G8M2T5_ACECE</name>
<sequence>MINSDNMKALYIIVTAGFSEQVVEYVRSVGATGATIINARGVSALHKEIMGISVDREKEIILTLTDAETADKIVEAVNKNEAFKSEAHGICFTLPVMKAVGIGHGHSENKDSDK</sequence>
<dbReference type="GO" id="GO:0030234">
    <property type="term" value="F:enzyme regulator activity"/>
    <property type="evidence" value="ECO:0007669"/>
    <property type="project" value="InterPro"/>
</dbReference>
<evidence type="ECO:0000313" key="1">
    <source>
        <dbReference type="EMBL" id="AEV68199.1"/>
    </source>
</evidence>
<dbReference type="STRING" id="720554.Clocl_1563"/>
<dbReference type="Gene3D" id="3.30.70.120">
    <property type="match status" value="1"/>
</dbReference>
<dbReference type="HOGENOM" id="CLU_159089_0_0_9"/>
<keyword evidence="2" id="KW-1185">Reference proteome</keyword>
<dbReference type="InterPro" id="IPR002187">
    <property type="entry name" value="N-reg_PII"/>
</dbReference>
<dbReference type="RefSeq" id="WP_014254805.1">
    <property type="nucleotide sequence ID" value="NC_016627.1"/>
</dbReference>
<dbReference type="InterPro" id="IPR011322">
    <property type="entry name" value="N-reg_PII-like_a/b"/>
</dbReference>
<reference evidence="2" key="1">
    <citation type="submission" date="2011-12" db="EMBL/GenBank/DDBJ databases">
        <title>Complete sequence of Clostridium clariflavum DSM 19732.</title>
        <authorList>
            <consortium name="US DOE Joint Genome Institute"/>
            <person name="Lucas S."/>
            <person name="Han J."/>
            <person name="Lapidus A."/>
            <person name="Cheng J.-F."/>
            <person name="Goodwin L."/>
            <person name="Pitluck S."/>
            <person name="Peters L."/>
            <person name="Teshima H."/>
            <person name="Detter J.C."/>
            <person name="Han C."/>
            <person name="Tapia R."/>
            <person name="Land M."/>
            <person name="Hauser L."/>
            <person name="Kyrpides N."/>
            <person name="Ivanova N."/>
            <person name="Pagani I."/>
            <person name="Kitzmiller T."/>
            <person name="Lynd L."/>
            <person name="Izquierdo J."/>
            <person name="Woyke T."/>
        </authorList>
    </citation>
    <scope>NUCLEOTIDE SEQUENCE [LARGE SCALE GENOMIC DNA]</scope>
    <source>
        <strain evidence="2">DSM 19732 / NBRC 101661 / EBR45</strain>
    </source>
</reference>
<protein>
    <submittedName>
        <fullName evidence="1">Nitrogen regulatory protein P-II family</fullName>
    </submittedName>
</protein>
<dbReference type="Pfam" id="PF00543">
    <property type="entry name" value="P-II"/>
    <property type="match status" value="1"/>
</dbReference>
<organism evidence="1 2">
    <name type="scientific">Acetivibrio clariflavus (strain DSM 19732 / NBRC 101661 / EBR45)</name>
    <name type="common">Clostridium clariflavum</name>
    <dbReference type="NCBI Taxonomy" id="720554"/>
    <lineage>
        <taxon>Bacteria</taxon>
        <taxon>Bacillati</taxon>
        <taxon>Bacillota</taxon>
        <taxon>Clostridia</taxon>
        <taxon>Eubacteriales</taxon>
        <taxon>Oscillospiraceae</taxon>
        <taxon>Acetivibrio</taxon>
    </lineage>
</organism>
<dbReference type="AlphaFoldDB" id="G8M2T5"/>
<dbReference type="GO" id="GO:0006808">
    <property type="term" value="P:regulation of nitrogen utilization"/>
    <property type="evidence" value="ECO:0007669"/>
    <property type="project" value="InterPro"/>
</dbReference>
<dbReference type="PROSITE" id="PS51343">
    <property type="entry name" value="PII_GLNB_DOM"/>
    <property type="match status" value="1"/>
</dbReference>
<dbReference type="Proteomes" id="UP000005435">
    <property type="component" value="Chromosome"/>
</dbReference>
<dbReference type="eggNOG" id="COG0347">
    <property type="taxonomic scope" value="Bacteria"/>
</dbReference>
<gene>
    <name evidence="1" type="ordered locus">Clocl_1563</name>
</gene>
<dbReference type="SMART" id="SM00938">
    <property type="entry name" value="P-II"/>
    <property type="match status" value="1"/>
</dbReference>